<dbReference type="InterPro" id="IPR036823">
    <property type="entry name" value="Ribosomal_uS7_dom_sf"/>
</dbReference>
<protein>
    <recommendedName>
        <fullName evidence="7">Small ribosomal subunit protein uS7m</fullName>
    </recommendedName>
    <alternativeName>
        <fullName evidence="8">28S ribosomal protein S7, mitochondrial</fullName>
    </alternativeName>
</protein>
<keyword evidence="4" id="KW-0689">Ribosomal protein</keyword>
<proteinExistence type="inferred from homology"/>
<comment type="caution">
    <text evidence="10">The sequence shown here is derived from an EMBL/GenBank/DDBJ whole genome shotgun (WGS) entry which is preliminary data.</text>
</comment>
<evidence type="ECO:0000256" key="5">
    <source>
        <dbReference type="ARBA" id="ARBA00023128"/>
    </source>
</evidence>
<dbReference type="EMBL" id="WJBH02000001">
    <property type="protein sequence ID" value="KAI9564547.1"/>
    <property type="molecule type" value="Genomic_DNA"/>
</dbReference>
<dbReference type="GO" id="GO:0005759">
    <property type="term" value="C:mitochondrial matrix"/>
    <property type="evidence" value="ECO:0007669"/>
    <property type="project" value="UniProtKB-ARBA"/>
</dbReference>
<evidence type="ECO:0000256" key="7">
    <source>
        <dbReference type="ARBA" id="ARBA00039306"/>
    </source>
</evidence>
<dbReference type="Proteomes" id="UP000820818">
    <property type="component" value="Linkage Group LG1"/>
</dbReference>
<dbReference type="Gene3D" id="1.10.455.10">
    <property type="entry name" value="Ribosomal protein S7 domain"/>
    <property type="match status" value="1"/>
</dbReference>
<evidence type="ECO:0000256" key="3">
    <source>
        <dbReference type="ARBA" id="ARBA00022946"/>
    </source>
</evidence>
<comment type="similarity">
    <text evidence="2">Belongs to the universal ribosomal protein uS7 family.</text>
</comment>
<organism evidence="10 11">
    <name type="scientific">Daphnia sinensis</name>
    <dbReference type="NCBI Taxonomy" id="1820382"/>
    <lineage>
        <taxon>Eukaryota</taxon>
        <taxon>Metazoa</taxon>
        <taxon>Ecdysozoa</taxon>
        <taxon>Arthropoda</taxon>
        <taxon>Crustacea</taxon>
        <taxon>Branchiopoda</taxon>
        <taxon>Diplostraca</taxon>
        <taxon>Cladocera</taxon>
        <taxon>Anomopoda</taxon>
        <taxon>Daphniidae</taxon>
        <taxon>Daphnia</taxon>
        <taxon>Daphnia similis group</taxon>
    </lineage>
</organism>
<evidence type="ECO:0000313" key="11">
    <source>
        <dbReference type="Proteomes" id="UP000820818"/>
    </source>
</evidence>
<dbReference type="GO" id="GO:0044391">
    <property type="term" value="C:ribosomal subunit"/>
    <property type="evidence" value="ECO:0007669"/>
    <property type="project" value="UniProtKB-ARBA"/>
</dbReference>
<sequence length="234" mass="27313">MSLSGVLRKLPSFNAIHCHLNFVGRIARQQPYSMYQPFVKEPTYNIEKLEQLIESGEAKKREFVPVKAARSDQNVSVFHDELTSKFINMVMEKGHKEIATKLVETAYMKIKQMQLAKYYKATTDAERAEIELNPIVIFHKALENCKPVLQLTPIKRGGATYQVPIPITENRARFLAMKWMILESREKERKVHFPERLAYELLDAFNNTGKVVKRKQDLHKQCETNRAYAHYRWG</sequence>
<dbReference type="InterPro" id="IPR000235">
    <property type="entry name" value="Ribosomal_uS7"/>
</dbReference>
<dbReference type="PANTHER" id="PTHR11205">
    <property type="entry name" value="RIBOSOMAL PROTEIN S7"/>
    <property type="match status" value="1"/>
</dbReference>
<evidence type="ECO:0000256" key="1">
    <source>
        <dbReference type="ARBA" id="ARBA00004173"/>
    </source>
</evidence>
<evidence type="ECO:0000259" key="9">
    <source>
        <dbReference type="Pfam" id="PF00177"/>
    </source>
</evidence>
<evidence type="ECO:0000256" key="8">
    <source>
        <dbReference type="ARBA" id="ARBA00041309"/>
    </source>
</evidence>
<comment type="subcellular location">
    <subcellularLocation>
        <location evidence="1">Mitochondrion</location>
    </subcellularLocation>
</comment>
<evidence type="ECO:0000256" key="4">
    <source>
        <dbReference type="ARBA" id="ARBA00022980"/>
    </source>
</evidence>
<dbReference type="InterPro" id="IPR023798">
    <property type="entry name" value="Ribosomal_uS7_dom"/>
</dbReference>
<evidence type="ECO:0000256" key="2">
    <source>
        <dbReference type="ARBA" id="ARBA00007151"/>
    </source>
</evidence>
<gene>
    <name evidence="10" type="ORF">GHT06_008286</name>
</gene>
<feature type="domain" description="Small ribosomal subunit protein uS7" evidence="9">
    <location>
        <begin position="57"/>
        <end position="226"/>
    </location>
</feature>
<dbReference type="GO" id="GO:0006412">
    <property type="term" value="P:translation"/>
    <property type="evidence" value="ECO:0007669"/>
    <property type="project" value="InterPro"/>
</dbReference>
<dbReference type="FunFam" id="1.10.455.10:FF:000004">
    <property type="entry name" value="28S ribosomal protein S7, mitochondrial"/>
    <property type="match status" value="1"/>
</dbReference>
<accession>A0AAD5L3Y6</accession>
<keyword evidence="5" id="KW-0496">Mitochondrion</keyword>
<dbReference type="GO" id="GO:0005743">
    <property type="term" value="C:mitochondrial inner membrane"/>
    <property type="evidence" value="ECO:0007669"/>
    <property type="project" value="UniProtKB-ARBA"/>
</dbReference>
<keyword evidence="11" id="KW-1185">Reference proteome</keyword>
<dbReference type="AlphaFoldDB" id="A0AAD5L3Y6"/>
<keyword evidence="6" id="KW-0687">Ribonucleoprotein</keyword>
<dbReference type="Pfam" id="PF00177">
    <property type="entry name" value="Ribosomal_S7"/>
    <property type="match status" value="1"/>
</dbReference>
<dbReference type="SUPFAM" id="SSF47973">
    <property type="entry name" value="Ribosomal protein S7"/>
    <property type="match status" value="1"/>
</dbReference>
<reference evidence="10 11" key="1">
    <citation type="submission" date="2022-05" db="EMBL/GenBank/DDBJ databases">
        <title>A multi-omics perspective on studying reproductive biology in Daphnia sinensis.</title>
        <authorList>
            <person name="Jia J."/>
        </authorList>
    </citation>
    <scope>NUCLEOTIDE SEQUENCE [LARGE SCALE GENOMIC DNA]</scope>
    <source>
        <strain evidence="10 11">WSL</strain>
    </source>
</reference>
<evidence type="ECO:0000313" key="10">
    <source>
        <dbReference type="EMBL" id="KAI9564547.1"/>
    </source>
</evidence>
<dbReference type="CDD" id="cd14870">
    <property type="entry name" value="uS7_Mitochondria_Mammalian"/>
    <property type="match status" value="1"/>
</dbReference>
<evidence type="ECO:0000256" key="6">
    <source>
        <dbReference type="ARBA" id="ARBA00023274"/>
    </source>
</evidence>
<keyword evidence="3" id="KW-0809">Transit peptide</keyword>
<name>A0AAD5L3Y6_9CRUS</name>